<dbReference type="SUPFAM" id="SSF50715">
    <property type="entry name" value="Ribosomal protein L25-like"/>
    <property type="match status" value="1"/>
</dbReference>
<dbReference type="EMBL" id="JADFTS010000004">
    <property type="protein sequence ID" value="KAF9609062.1"/>
    <property type="molecule type" value="Genomic_DNA"/>
</dbReference>
<dbReference type="InterPro" id="IPR011035">
    <property type="entry name" value="Ribosomal_bL25/Gln-tRNA_synth"/>
</dbReference>
<dbReference type="OrthoDB" id="10250478at2759"/>
<dbReference type="Gene3D" id="2.40.240.10">
    <property type="entry name" value="Ribosomal Protein L25, Chain P"/>
    <property type="match status" value="1"/>
</dbReference>
<sequence>MVVLHPLKVVITNLEDNLIMDLDAKKWPDAQTDDASSIYKVSVEFIELNTQALSSTSLIECALIDLQVIFLSAVLQLVPFSNVVYIERSDFRTKDSKDYYGLASSKSVLLRCASKFMLALL</sequence>
<reference evidence="1 2" key="1">
    <citation type="submission" date="2020-10" db="EMBL/GenBank/DDBJ databases">
        <title>The Coptis chinensis genome and diversification of protoberbering-type alkaloids.</title>
        <authorList>
            <person name="Wang B."/>
            <person name="Shu S."/>
            <person name="Song C."/>
            <person name="Liu Y."/>
        </authorList>
    </citation>
    <scope>NUCLEOTIDE SEQUENCE [LARGE SCALE GENOMIC DNA]</scope>
    <source>
        <strain evidence="1">HL-2020</strain>
        <tissue evidence="1">Leaf</tissue>
    </source>
</reference>
<protein>
    <submittedName>
        <fullName evidence="1">Uncharacterized protein</fullName>
    </submittedName>
</protein>
<accession>A0A835I2T7</accession>
<evidence type="ECO:0000313" key="2">
    <source>
        <dbReference type="Proteomes" id="UP000631114"/>
    </source>
</evidence>
<gene>
    <name evidence="1" type="ORF">IFM89_012502</name>
</gene>
<organism evidence="1 2">
    <name type="scientific">Coptis chinensis</name>
    <dbReference type="NCBI Taxonomy" id="261450"/>
    <lineage>
        <taxon>Eukaryota</taxon>
        <taxon>Viridiplantae</taxon>
        <taxon>Streptophyta</taxon>
        <taxon>Embryophyta</taxon>
        <taxon>Tracheophyta</taxon>
        <taxon>Spermatophyta</taxon>
        <taxon>Magnoliopsida</taxon>
        <taxon>Ranunculales</taxon>
        <taxon>Ranunculaceae</taxon>
        <taxon>Coptidoideae</taxon>
        <taxon>Coptis</taxon>
    </lineage>
</organism>
<evidence type="ECO:0000313" key="1">
    <source>
        <dbReference type="EMBL" id="KAF9609062.1"/>
    </source>
</evidence>
<keyword evidence="2" id="KW-1185">Reference proteome</keyword>
<dbReference type="InterPro" id="IPR020056">
    <property type="entry name" value="Rbsml_bL25/Gln-tRNA_synth_N"/>
</dbReference>
<name>A0A835I2T7_9MAGN</name>
<dbReference type="Proteomes" id="UP000631114">
    <property type="component" value="Unassembled WGS sequence"/>
</dbReference>
<dbReference type="GO" id="GO:0006412">
    <property type="term" value="P:translation"/>
    <property type="evidence" value="ECO:0007669"/>
    <property type="project" value="InterPro"/>
</dbReference>
<proteinExistence type="predicted"/>
<dbReference type="AlphaFoldDB" id="A0A835I2T7"/>
<comment type="caution">
    <text evidence="1">The sequence shown here is derived from an EMBL/GenBank/DDBJ whole genome shotgun (WGS) entry which is preliminary data.</text>
</comment>